<comment type="subcellular location">
    <subcellularLocation>
        <location evidence="1">Cell membrane</location>
        <topology evidence="1">Multi-pass membrane protein</topology>
    </subcellularLocation>
</comment>
<keyword evidence="3 6" id="KW-0812">Transmembrane</keyword>
<dbReference type="EMBL" id="CP015118">
    <property type="protein sequence ID" value="ARN24073.1"/>
    <property type="molecule type" value="Genomic_DNA"/>
</dbReference>
<feature type="transmembrane region" description="Helical" evidence="6">
    <location>
        <begin position="323"/>
        <end position="344"/>
    </location>
</feature>
<feature type="transmembrane region" description="Helical" evidence="6">
    <location>
        <begin position="93"/>
        <end position="114"/>
    </location>
</feature>
<feature type="transmembrane region" description="Helical" evidence="6">
    <location>
        <begin position="261"/>
        <end position="280"/>
    </location>
</feature>
<gene>
    <name evidence="8" type="ORF">A4W93_26835</name>
</gene>
<feature type="transmembrane region" description="Helical" evidence="6">
    <location>
        <begin position="126"/>
        <end position="146"/>
    </location>
</feature>
<evidence type="ECO:0000256" key="4">
    <source>
        <dbReference type="ARBA" id="ARBA00022989"/>
    </source>
</evidence>
<sequence length="375" mass="37652">MAVLSLAVGAFATVTTEFLPIGVLPLVAASLGVTEGTAGLMVTMPGIVAAIAGPALIVASGRLDRRAVLLVLSALLVASNLLAAIAPDLMTMLVARLMLGLCVGGFWTFAPGATAHLVPADAQPRAMSYVLAGVSVATVAGVPAGALLANLVGWRASFGVAAGLSALMFIAQMRLLPPMPPAHATRARDLLKPLTTPRARAALLTTLFLIAGHFAAYTYLTPLLQQRYGLSPVVVTTLLLVYGAAGFLGTFVGGRLASRNVLAVALLAALLVAGVLLFAATVGGGVVAGALVALVWGSAFGLIPVAMTTWMQTSLPRDADAGQAVLVTGFQVAIASGAFLGGVVVDHLGIPSAMGLAGALALVAAAVVGLAFRLR</sequence>
<dbReference type="Pfam" id="PF07690">
    <property type="entry name" value="MFS_1"/>
    <property type="match status" value="1"/>
</dbReference>
<evidence type="ECO:0000313" key="9">
    <source>
        <dbReference type="Proteomes" id="UP000193427"/>
    </source>
</evidence>
<evidence type="ECO:0000256" key="1">
    <source>
        <dbReference type="ARBA" id="ARBA00004651"/>
    </source>
</evidence>
<dbReference type="InterPro" id="IPR011701">
    <property type="entry name" value="MFS"/>
</dbReference>
<proteinExistence type="predicted"/>
<protein>
    <submittedName>
        <fullName evidence="8">Transporter</fullName>
    </submittedName>
</protein>
<feature type="transmembrane region" description="Helical" evidence="6">
    <location>
        <begin position="152"/>
        <end position="171"/>
    </location>
</feature>
<evidence type="ECO:0000313" key="8">
    <source>
        <dbReference type="EMBL" id="ARN24073.1"/>
    </source>
</evidence>
<feature type="transmembrane region" description="Helical" evidence="6">
    <location>
        <begin position="201"/>
        <end position="220"/>
    </location>
</feature>
<name>A0A1W6LIL7_9BURK</name>
<evidence type="ECO:0000256" key="3">
    <source>
        <dbReference type="ARBA" id="ARBA00022692"/>
    </source>
</evidence>
<accession>A0A1W6LIL7</accession>
<dbReference type="SUPFAM" id="SSF103473">
    <property type="entry name" value="MFS general substrate transporter"/>
    <property type="match status" value="1"/>
</dbReference>
<organism evidence="8 9">
    <name type="scientific">Piscinibacter gummiphilus</name>
    <dbReference type="NCBI Taxonomy" id="946333"/>
    <lineage>
        <taxon>Bacteria</taxon>
        <taxon>Pseudomonadati</taxon>
        <taxon>Pseudomonadota</taxon>
        <taxon>Betaproteobacteria</taxon>
        <taxon>Burkholderiales</taxon>
        <taxon>Sphaerotilaceae</taxon>
        <taxon>Piscinibacter</taxon>
    </lineage>
</organism>
<dbReference type="KEGG" id="rgu:A4W93_26835"/>
<reference evidence="8 9" key="1">
    <citation type="submission" date="2016-04" db="EMBL/GenBank/DDBJ databases">
        <title>Complete genome sequence of natural rubber-degrading, novel Gram-negative bacterium, Rhizobacter gummiphilus strain NS21.</title>
        <authorList>
            <person name="Tabata M."/>
            <person name="Kasai D."/>
            <person name="Fukuda M."/>
        </authorList>
    </citation>
    <scope>NUCLEOTIDE SEQUENCE [LARGE SCALE GENOMIC DNA]</scope>
    <source>
        <strain evidence="8 9">NS21</strain>
    </source>
</reference>
<dbReference type="PANTHER" id="PTHR43124">
    <property type="entry name" value="PURINE EFFLUX PUMP PBUE"/>
    <property type="match status" value="1"/>
</dbReference>
<dbReference type="InterPro" id="IPR036259">
    <property type="entry name" value="MFS_trans_sf"/>
</dbReference>
<keyword evidence="5 6" id="KW-0472">Membrane</keyword>
<dbReference type="InterPro" id="IPR050189">
    <property type="entry name" value="MFS_Efflux_Transporters"/>
</dbReference>
<dbReference type="GO" id="GO:0005886">
    <property type="term" value="C:plasma membrane"/>
    <property type="evidence" value="ECO:0007669"/>
    <property type="project" value="UniProtKB-SubCell"/>
</dbReference>
<feature type="domain" description="Major facilitator superfamily (MFS) profile" evidence="7">
    <location>
        <begin position="2"/>
        <end position="375"/>
    </location>
</feature>
<evidence type="ECO:0000256" key="6">
    <source>
        <dbReference type="SAM" id="Phobius"/>
    </source>
</evidence>
<dbReference type="InterPro" id="IPR020846">
    <property type="entry name" value="MFS_dom"/>
</dbReference>
<dbReference type="AlphaFoldDB" id="A0A1W6LIL7"/>
<evidence type="ECO:0000259" key="7">
    <source>
        <dbReference type="PROSITE" id="PS50850"/>
    </source>
</evidence>
<dbReference type="Proteomes" id="UP000193427">
    <property type="component" value="Chromosome"/>
</dbReference>
<feature type="transmembrane region" description="Helical" evidence="6">
    <location>
        <begin position="40"/>
        <end position="60"/>
    </location>
</feature>
<dbReference type="CDD" id="cd17324">
    <property type="entry name" value="MFS_NepI_like"/>
    <property type="match status" value="1"/>
</dbReference>
<dbReference type="PROSITE" id="PS50850">
    <property type="entry name" value="MFS"/>
    <property type="match status" value="1"/>
</dbReference>
<dbReference type="PANTHER" id="PTHR43124:SF3">
    <property type="entry name" value="CHLORAMPHENICOL EFFLUX PUMP RV0191"/>
    <property type="match status" value="1"/>
</dbReference>
<feature type="transmembrane region" description="Helical" evidence="6">
    <location>
        <begin position="286"/>
        <end position="311"/>
    </location>
</feature>
<evidence type="ECO:0000256" key="5">
    <source>
        <dbReference type="ARBA" id="ARBA00023136"/>
    </source>
</evidence>
<evidence type="ECO:0000256" key="2">
    <source>
        <dbReference type="ARBA" id="ARBA00022475"/>
    </source>
</evidence>
<feature type="transmembrane region" description="Helical" evidence="6">
    <location>
        <begin position="232"/>
        <end position="254"/>
    </location>
</feature>
<dbReference type="GO" id="GO:0022857">
    <property type="term" value="F:transmembrane transporter activity"/>
    <property type="evidence" value="ECO:0007669"/>
    <property type="project" value="InterPro"/>
</dbReference>
<feature type="transmembrane region" description="Helical" evidence="6">
    <location>
        <begin position="350"/>
        <end position="372"/>
    </location>
</feature>
<keyword evidence="9" id="KW-1185">Reference proteome</keyword>
<feature type="transmembrane region" description="Helical" evidence="6">
    <location>
        <begin position="67"/>
        <end position="87"/>
    </location>
</feature>
<keyword evidence="4 6" id="KW-1133">Transmembrane helix</keyword>
<dbReference type="Gene3D" id="1.20.1250.20">
    <property type="entry name" value="MFS general substrate transporter like domains"/>
    <property type="match status" value="1"/>
</dbReference>
<keyword evidence="2" id="KW-1003">Cell membrane</keyword>